<dbReference type="InterPro" id="IPR026045">
    <property type="entry name" value="Ferric-bd"/>
</dbReference>
<dbReference type="KEGG" id="afs:AFR_24395"/>
<keyword evidence="1 2" id="KW-0732">Signal</keyword>
<dbReference type="eggNOG" id="COG1840">
    <property type="taxonomic scope" value="Bacteria"/>
</dbReference>
<feature type="signal peptide" evidence="2">
    <location>
        <begin position="1"/>
        <end position="31"/>
    </location>
</feature>
<organism evidence="3 4">
    <name type="scientific">Actinoplanes friuliensis DSM 7358</name>
    <dbReference type="NCBI Taxonomy" id="1246995"/>
    <lineage>
        <taxon>Bacteria</taxon>
        <taxon>Bacillati</taxon>
        <taxon>Actinomycetota</taxon>
        <taxon>Actinomycetes</taxon>
        <taxon>Micromonosporales</taxon>
        <taxon>Micromonosporaceae</taxon>
        <taxon>Actinoplanes</taxon>
    </lineage>
</organism>
<dbReference type="PIRSF" id="PIRSF002825">
    <property type="entry name" value="CfbpA"/>
    <property type="match status" value="1"/>
</dbReference>
<sequence>MVQRIHRRVPPLLAAALVAVVAAGCTRAASSADPADDTGKVTVACGATEEWCAAMTAGFTRSTGLKADFVRLSSGEALARLEAGKDDPEFDVWHGGPADGYVAASSRGLLEPYVSPNAATIPAAYKDVAGAWTGVYAGALGFCSNTRILAEKGVAAPKSWRDLLAPALRRNVAMAHPSTSGTAYAALWTQVQLDGGADPAFDYLAQLHSNILQYTKSGAAPGQMVARGEIAVGVVFSHDCVALQQEGIKDLTVTFPSEGTGYEVGGVALIKGAGNPVTAARYVDWALTPESQQIGPTVQAFQRPTNPAAAVSPYAFDDRAVKLIEYDVAAAGAQKSVLTKRFDQQIAQAPKS</sequence>
<evidence type="ECO:0000313" key="4">
    <source>
        <dbReference type="Proteomes" id="UP000017746"/>
    </source>
</evidence>
<keyword evidence="4" id="KW-1185">Reference proteome</keyword>
<dbReference type="Pfam" id="PF13416">
    <property type="entry name" value="SBP_bac_8"/>
    <property type="match status" value="1"/>
</dbReference>
<dbReference type="CDD" id="cd13544">
    <property type="entry name" value="PBP2_Fbp_like_1"/>
    <property type="match status" value="1"/>
</dbReference>
<dbReference type="EMBL" id="CP006272">
    <property type="protein sequence ID" value="AGZ43145.1"/>
    <property type="molecule type" value="Genomic_DNA"/>
</dbReference>
<dbReference type="PANTHER" id="PTHR30006:SF2">
    <property type="entry name" value="ABC TRANSPORTER SUBSTRATE-BINDING PROTEIN"/>
    <property type="match status" value="1"/>
</dbReference>
<dbReference type="GO" id="GO:0015888">
    <property type="term" value="P:thiamine transport"/>
    <property type="evidence" value="ECO:0007669"/>
    <property type="project" value="TreeGrafter"/>
</dbReference>
<gene>
    <name evidence="3" type="ORF">AFR_24395</name>
</gene>
<evidence type="ECO:0000256" key="2">
    <source>
        <dbReference type="SAM" id="SignalP"/>
    </source>
</evidence>
<dbReference type="PROSITE" id="PS51257">
    <property type="entry name" value="PROKAR_LIPOPROTEIN"/>
    <property type="match status" value="1"/>
</dbReference>
<feature type="chain" id="PRO_5039727288" evidence="2">
    <location>
        <begin position="32"/>
        <end position="352"/>
    </location>
</feature>
<dbReference type="InterPro" id="IPR006059">
    <property type="entry name" value="SBP"/>
</dbReference>
<dbReference type="PATRIC" id="fig|1246995.3.peg.4942"/>
<proteinExistence type="predicted"/>
<dbReference type="SUPFAM" id="SSF53850">
    <property type="entry name" value="Periplasmic binding protein-like II"/>
    <property type="match status" value="1"/>
</dbReference>
<dbReference type="OrthoDB" id="366726at2"/>
<dbReference type="Gene3D" id="3.40.190.10">
    <property type="entry name" value="Periplasmic binding protein-like II"/>
    <property type="match status" value="2"/>
</dbReference>
<dbReference type="GO" id="GO:0030975">
    <property type="term" value="F:thiamine binding"/>
    <property type="evidence" value="ECO:0007669"/>
    <property type="project" value="TreeGrafter"/>
</dbReference>
<protein>
    <submittedName>
        <fullName evidence="3">Extracellular solute-binding protein family 1 protein</fullName>
    </submittedName>
</protein>
<reference evidence="3 4" key="1">
    <citation type="journal article" date="2014" name="J. Biotechnol.">
        <title>Complete genome sequence of the actinobacterium Actinoplanes friuliensis HAG 010964, producer of the lipopeptide antibiotic friulimycin.</title>
        <authorList>
            <person name="Ruckert C."/>
            <person name="Szczepanowski R."/>
            <person name="Albersmeier A."/>
            <person name="Goesmann A."/>
            <person name="Fischer N."/>
            <person name="Steinkamper A."/>
            <person name="Puhler A."/>
            <person name="Biener R."/>
            <person name="Schwartz D."/>
            <person name="Kalinowski J."/>
        </authorList>
    </citation>
    <scope>NUCLEOTIDE SEQUENCE [LARGE SCALE GENOMIC DNA]</scope>
    <source>
        <strain evidence="3 4">DSM 7358</strain>
    </source>
</reference>
<evidence type="ECO:0000313" key="3">
    <source>
        <dbReference type="EMBL" id="AGZ43145.1"/>
    </source>
</evidence>
<dbReference type="AlphaFoldDB" id="U5W590"/>
<accession>U5W590</accession>
<dbReference type="GO" id="GO:0030976">
    <property type="term" value="F:thiamine pyrophosphate binding"/>
    <property type="evidence" value="ECO:0007669"/>
    <property type="project" value="TreeGrafter"/>
</dbReference>
<dbReference type="RefSeq" id="WP_023363735.1">
    <property type="nucleotide sequence ID" value="NC_022657.1"/>
</dbReference>
<dbReference type="PANTHER" id="PTHR30006">
    <property type="entry name" value="THIAMINE-BINDING PERIPLASMIC PROTEIN-RELATED"/>
    <property type="match status" value="1"/>
</dbReference>
<dbReference type="HOGENOM" id="CLU_026974_0_1_11"/>
<dbReference type="GO" id="GO:0030288">
    <property type="term" value="C:outer membrane-bounded periplasmic space"/>
    <property type="evidence" value="ECO:0007669"/>
    <property type="project" value="TreeGrafter"/>
</dbReference>
<dbReference type="Proteomes" id="UP000017746">
    <property type="component" value="Chromosome"/>
</dbReference>
<evidence type="ECO:0000256" key="1">
    <source>
        <dbReference type="ARBA" id="ARBA00022729"/>
    </source>
</evidence>
<name>U5W590_9ACTN</name>
<dbReference type="STRING" id="1246995.AFR_24395"/>